<organism evidence="3 4">
    <name type="scientific">Methylobrevis pamukkalensis</name>
    <dbReference type="NCBI Taxonomy" id="1439726"/>
    <lineage>
        <taxon>Bacteria</taxon>
        <taxon>Pseudomonadati</taxon>
        <taxon>Pseudomonadota</taxon>
        <taxon>Alphaproteobacteria</taxon>
        <taxon>Hyphomicrobiales</taxon>
        <taxon>Pleomorphomonadaceae</taxon>
        <taxon>Methylobrevis</taxon>
    </lineage>
</organism>
<evidence type="ECO:0000256" key="1">
    <source>
        <dbReference type="PROSITE-ProRule" id="PRU01360"/>
    </source>
</evidence>
<dbReference type="InterPro" id="IPR037066">
    <property type="entry name" value="Plug_dom_sf"/>
</dbReference>
<proteinExistence type="inferred from homology"/>
<keyword evidence="1" id="KW-1134">Transmembrane beta strand</keyword>
<name>A0A1E3H3J2_9HYPH</name>
<dbReference type="Gene3D" id="2.170.130.10">
    <property type="entry name" value="TonB-dependent receptor, plug domain"/>
    <property type="match status" value="1"/>
</dbReference>
<dbReference type="EMBL" id="MCRJ01000052">
    <property type="protein sequence ID" value="ODN70366.1"/>
    <property type="molecule type" value="Genomic_DNA"/>
</dbReference>
<dbReference type="SUPFAM" id="SSF56935">
    <property type="entry name" value="Porins"/>
    <property type="match status" value="1"/>
</dbReference>
<keyword evidence="1" id="KW-0998">Cell outer membrane</keyword>
<keyword evidence="1" id="KW-0812">Transmembrane</keyword>
<dbReference type="GO" id="GO:0009279">
    <property type="term" value="C:cell outer membrane"/>
    <property type="evidence" value="ECO:0007669"/>
    <property type="project" value="UniProtKB-SubCell"/>
</dbReference>
<evidence type="ECO:0000259" key="2">
    <source>
        <dbReference type="Pfam" id="PF07715"/>
    </source>
</evidence>
<dbReference type="AlphaFoldDB" id="A0A1E3H3J2"/>
<sequence length="245" mass="24429">MSCKESGARKARGLLARAGIGALFVGAALAANALLSLPAAAQADETGAAQAIAIPAGTLAGAIAAFERETGWRVEDPDGAVSARRSPGVAGASSPQAALSGLLAGTGVHARLTGARSARLEVTASGAAAAGEAEDGSVLLDPIILSGQRGSGFQGTPDWVYGTPGSVSVVSSEAMAARGGARNAADYLRDVSGVTAVIDRQDPGLNVNIRGQQDMGRVNMNIDARARTCSSPAMAPPATPMSIRR</sequence>
<dbReference type="InterPro" id="IPR012910">
    <property type="entry name" value="Plug_dom"/>
</dbReference>
<keyword evidence="3" id="KW-0675">Receptor</keyword>
<comment type="subcellular location">
    <subcellularLocation>
        <location evidence="1">Cell outer membrane</location>
        <topology evidence="1">Multi-pass membrane protein</topology>
    </subcellularLocation>
</comment>
<keyword evidence="1" id="KW-0472">Membrane</keyword>
<dbReference type="Pfam" id="PF07715">
    <property type="entry name" value="Plug"/>
    <property type="match status" value="1"/>
</dbReference>
<keyword evidence="1" id="KW-0813">Transport</keyword>
<evidence type="ECO:0000313" key="4">
    <source>
        <dbReference type="Proteomes" id="UP000094622"/>
    </source>
</evidence>
<protein>
    <submittedName>
        <fullName evidence="3">TonB-dependent Receptor Plug Domain protein</fullName>
    </submittedName>
</protein>
<dbReference type="Proteomes" id="UP000094622">
    <property type="component" value="Unassembled WGS sequence"/>
</dbReference>
<comment type="similarity">
    <text evidence="1">Belongs to the TonB-dependent receptor family.</text>
</comment>
<feature type="domain" description="TonB-dependent receptor plug" evidence="2">
    <location>
        <begin position="162"/>
        <end position="223"/>
    </location>
</feature>
<dbReference type="PROSITE" id="PS52016">
    <property type="entry name" value="TONB_DEPENDENT_REC_3"/>
    <property type="match status" value="1"/>
</dbReference>
<reference evidence="3 4" key="1">
    <citation type="submission" date="2016-07" db="EMBL/GenBank/DDBJ databases">
        <title>Draft Genome Sequence of Methylobrevis pamukkalensis PK2.</title>
        <authorList>
            <person name="Vasilenko O.V."/>
            <person name="Doronina N.V."/>
            <person name="Shmareva M.N."/>
            <person name="Tarlachkov S.V."/>
            <person name="Mustakhimov I."/>
            <person name="Trotsenko Y.A."/>
        </authorList>
    </citation>
    <scope>NUCLEOTIDE SEQUENCE [LARGE SCALE GENOMIC DNA]</scope>
    <source>
        <strain evidence="3 4">PK2</strain>
    </source>
</reference>
<accession>A0A1E3H3J2</accession>
<comment type="caution">
    <text evidence="3">The sequence shown here is derived from an EMBL/GenBank/DDBJ whole genome shotgun (WGS) entry which is preliminary data.</text>
</comment>
<evidence type="ECO:0000313" key="3">
    <source>
        <dbReference type="EMBL" id="ODN70366.1"/>
    </source>
</evidence>
<dbReference type="InterPro" id="IPR039426">
    <property type="entry name" value="TonB-dep_rcpt-like"/>
</dbReference>
<keyword evidence="4" id="KW-1185">Reference proteome</keyword>
<gene>
    <name evidence="3" type="ORF">A6302_02287</name>
</gene>
<dbReference type="Gene3D" id="3.55.50.30">
    <property type="match status" value="1"/>
</dbReference>